<dbReference type="GO" id="GO:0019290">
    <property type="term" value="P:siderophore biosynthetic process"/>
    <property type="evidence" value="ECO:0007669"/>
    <property type="project" value="TreeGrafter"/>
</dbReference>
<evidence type="ECO:0000313" key="3">
    <source>
        <dbReference type="Proteomes" id="UP000198251"/>
    </source>
</evidence>
<protein>
    <submittedName>
        <fullName evidence="2">MbtH protein</fullName>
    </submittedName>
</protein>
<dbReference type="Gene3D" id="3.90.820.10">
    <property type="entry name" value="Structural Genomics, Unknown Function 30-nov-00 1gh9 Mol_id"/>
    <property type="match status" value="1"/>
</dbReference>
<evidence type="ECO:0000313" key="2">
    <source>
        <dbReference type="EMBL" id="SCG16252.1"/>
    </source>
</evidence>
<gene>
    <name evidence="2" type="ORF">GA0070610_2511</name>
</gene>
<dbReference type="EMBL" id="LT607733">
    <property type="protein sequence ID" value="SCG16252.1"/>
    <property type="molecule type" value="Genomic_DNA"/>
</dbReference>
<proteinExistence type="predicted"/>
<accession>A0A1C5G9L6</accession>
<dbReference type="Pfam" id="PF03621">
    <property type="entry name" value="MbtH"/>
    <property type="match status" value="1"/>
</dbReference>
<dbReference type="InterPro" id="IPR005153">
    <property type="entry name" value="MbtH-like_dom"/>
</dbReference>
<dbReference type="InterPro" id="IPR038020">
    <property type="entry name" value="MbtH-like_sf"/>
</dbReference>
<dbReference type="GO" id="GO:0005829">
    <property type="term" value="C:cytosol"/>
    <property type="evidence" value="ECO:0007669"/>
    <property type="project" value="TreeGrafter"/>
</dbReference>
<dbReference type="PANTHER" id="PTHR38444:SF1">
    <property type="entry name" value="ENTEROBACTIN BIOSYNTHESIS PROTEIN YBDZ"/>
    <property type="match status" value="1"/>
</dbReference>
<keyword evidence="3" id="KW-1185">Reference proteome</keyword>
<reference evidence="2 3" key="1">
    <citation type="submission" date="2016-06" db="EMBL/GenBank/DDBJ databases">
        <authorList>
            <person name="Kjaerup R.B."/>
            <person name="Dalgaard T.S."/>
            <person name="Juul-Madsen H.R."/>
        </authorList>
    </citation>
    <scope>NUCLEOTIDE SEQUENCE [LARGE SCALE GENOMIC DNA]</scope>
    <source>
        <strain evidence="2 3">DSM 43913</strain>
    </source>
</reference>
<dbReference type="Proteomes" id="UP000198251">
    <property type="component" value="Chromosome I"/>
</dbReference>
<dbReference type="PANTHER" id="PTHR38444">
    <property type="entry name" value="ENTEROBACTIN BIOSYNTHESIS PROTEIN YBDZ"/>
    <property type="match status" value="1"/>
</dbReference>
<organism evidence="2 3">
    <name type="scientific">Micromonospora echinofusca</name>
    <dbReference type="NCBI Taxonomy" id="47858"/>
    <lineage>
        <taxon>Bacteria</taxon>
        <taxon>Bacillati</taxon>
        <taxon>Actinomycetota</taxon>
        <taxon>Actinomycetes</taxon>
        <taxon>Micromonosporales</taxon>
        <taxon>Micromonosporaceae</taxon>
        <taxon>Micromonospora</taxon>
    </lineage>
</organism>
<evidence type="ECO:0000259" key="1">
    <source>
        <dbReference type="SMART" id="SM00923"/>
    </source>
</evidence>
<dbReference type="SMART" id="SM00923">
    <property type="entry name" value="MbtH"/>
    <property type="match status" value="1"/>
</dbReference>
<name>A0A1C5G9L6_MICEH</name>
<dbReference type="SUPFAM" id="SSF160582">
    <property type="entry name" value="MbtH-like"/>
    <property type="match status" value="1"/>
</dbReference>
<sequence>MSVEQSEPTDVCRVVVNGEEQYSVWPDGREIPAGWREEGFVGPRARCLEHIDSVWTDMRPLSLRRAMAGGTR</sequence>
<dbReference type="InterPro" id="IPR037407">
    <property type="entry name" value="MLP_fam"/>
</dbReference>
<dbReference type="AlphaFoldDB" id="A0A1C5G9L6"/>
<feature type="domain" description="MbtH-like" evidence="1">
    <location>
        <begin position="3"/>
        <end position="53"/>
    </location>
</feature>